<accession>A0A835ICD3</accession>
<dbReference type="OrthoDB" id="1700733at2759"/>
<dbReference type="SUPFAM" id="SSF46785">
    <property type="entry name" value="Winged helix' DNA-binding domain"/>
    <property type="match status" value="1"/>
</dbReference>
<gene>
    <name evidence="3" type="ORF">IFM89_022488</name>
</gene>
<dbReference type="EMBL" id="JADFTS010000003">
    <property type="protein sequence ID" value="KAF9615226.1"/>
    <property type="molecule type" value="Genomic_DNA"/>
</dbReference>
<dbReference type="GO" id="GO:0006511">
    <property type="term" value="P:ubiquitin-dependent protein catabolic process"/>
    <property type="evidence" value="ECO:0007669"/>
    <property type="project" value="TreeGrafter"/>
</dbReference>
<proteinExistence type="inferred from homology"/>
<evidence type="ECO:0000256" key="1">
    <source>
        <dbReference type="ARBA" id="ARBA00007912"/>
    </source>
</evidence>
<evidence type="ECO:0000259" key="2">
    <source>
        <dbReference type="SMART" id="SM00088"/>
    </source>
</evidence>
<keyword evidence="4" id="KW-1185">Reference proteome</keyword>
<dbReference type="InterPro" id="IPR000717">
    <property type="entry name" value="PCI_dom"/>
</dbReference>
<dbReference type="GO" id="GO:0008541">
    <property type="term" value="C:proteasome regulatory particle, lid subcomplex"/>
    <property type="evidence" value="ECO:0007669"/>
    <property type="project" value="TreeGrafter"/>
</dbReference>
<dbReference type="PANTHER" id="PTHR10758:SF2">
    <property type="entry name" value="26S PROTEASOME NON-ATPASE REGULATORY SUBUNIT 3"/>
    <property type="match status" value="1"/>
</dbReference>
<reference evidence="3 4" key="1">
    <citation type="submission" date="2020-10" db="EMBL/GenBank/DDBJ databases">
        <title>The Coptis chinensis genome and diversification of protoberbering-type alkaloids.</title>
        <authorList>
            <person name="Wang B."/>
            <person name="Shu S."/>
            <person name="Song C."/>
            <person name="Liu Y."/>
        </authorList>
    </citation>
    <scope>NUCLEOTIDE SEQUENCE [LARGE SCALE GENOMIC DNA]</scope>
    <source>
        <strain evidence="3">HL-2020</strain>
        <tissue evidence="3">Leaf</tissue>
    </source>
</reference>
<dbReference type="InterPro" id="IPR013586">
    <property type="entry name" value="PSMD3_C"/>
</dbReference>
<evidence type="ECO:0000313" key="4">
    <source>
        <dbReference type="Proteomes" id="UP000631114"/>
    </source>
</evidence>
<comment type="caution">
    <text evidence="3">The sequence shown here is derived from an EMBL/GenBank/DDBJ whole genome shotgun (WGS) entry which is preliminary data.</text>
</comment>
<protein>
    <recommendedName>
        <fullName evidence="2">PCI domain-containing protein</fullName>
    </recommendedName>
</protein>
<name>A0A835ICD3_9MAGN</name>
<dbReference type="InterPro" id="IPR036390">
    <property type="entry name" value="WH_DNA-bd_sf"/>
</dbReference>
<dbReference type="AlphaFoldDB" id="A0A835ICD3"/>
<dbReference type="InterPro" id="IPR050756">
    <property type="entry name" value="CSN3"/>
</dbReference>
<organism evidence="3 4">
    <name type="scientific">Coptis chinensis</name>
    <dbReference type="NCBI Taxonomy" id="261450"/>
    <lineage>
        <taxon>Eukaryota</taxon>
        <taxon>Viridiplantae</taxon>
        <taxon>Streptophyta</taxon>
        <taxon>Embryophyta</taxon>
        <taxon>Tracheophyta</taxon>
        <taxon>Spermatophyta</taxon>
        <taxon>Magnoliopsida</taxon>
        <taxon>Ranunculales</taxon>
        <taxon>Ranunculaceae</taxon>
        <taxon>Coptidoideae</taxon>
        <taxon>Coptis</taxon>
    </lineage>
</organism>
<sequence length="223" mass="25501">MGCDSSTIFGEIHERIVFMQKGMKKALRPYFELTNAISVGDLELFRNVADNISYSHISLKDVAEKLRVKFENHLPIFESIVAKAIRDGAIDATIDHANGWMVSKETGDVYSTNEPQFAFNSRIAFCLNMHNEAVCSLRFLPNNQKKEKESVEKRRERDYNSGELAKHTLRRVMTIFSHLGLCHHLDVSFSHLICTSLICGEDALFLWINYYDGITLFAVFMLV</sequence>
<dbReference type="SMART" id="SM00088">
    <property type="entry name" value="PINT"/>
    <property type="match status" value="1"/>
</dbReference>
<feature type="domain" description="PCI" evidence="2">
    <location>
        <begin position="43"/>
        <end position="126"/>
    </location>
</feature>
<dbReference type="GO" id="GO:0030234">
    <property type="term" value="F:enzyme regulator activity"/>
    <property type="evidence" value="ECO:0007669"/>
    <property type="project" value="InterPro"/>
</dbReference>
<dbReference type="Pfam" id="PF01399">
    <property type="entry name" value="PCI"/>
    <property type="match status" value="1"/>
</dbReference>
<dbReference type="PANTHER" id="PTHR10758">
    <property type="entry name" value="26S PROTEASOME NON-ATPASE REGULATORY SUBUNIT 3/COP9 SIGNALOSOME COMPLEX SUBUNIT 3"/>
    <property type="match status" value="1"/>
</dbReference>
<dbReference type="Proteomes" id="UP000631114">
    <property type="component" value="Unassembled WGS sequence"/>
</dbReference>
<dbReference type="GO" id="GO:0042176">
    <property type="term" value="P:regulation of protein catabolic process"/>
    <property type="evidence" value="ECO:0007669"/>
    <property type="project" value="InterPro"/>
</dbReference>
<evidence type="ECO:0000313" key="3">
    <source>
        <dbReference type="EMBL" id="KAF9615226.1"/>
    </source>
</evidence>
<dbReference type="Pfam" id="PF08375">
    <property type="entry name" value="Rpn3_C"/>
    <property type="match status" value="1"/>
</dbReference>
<comment type="similarity">
    <text evidence="1">Belongs to the proteasome subunit S3 family.</text>
</comment>